<proteinExistence type="predicted"/>
<organism evidence="3 4">
    <name type="scientific">Viridothelium virens</name>
    <name type="common">Speckled blister lichen</name>
    <name type="synonym">Trypethelium virens</name>
    <dbReference type="NCBI Taxonomy" id="1048519"/>
    <lineage>
        <taxon>Eukaryota</taxon>
        <taxon>Fungi</taxon>
        <taxon>Dikarya</taxon>
        <taxon>Ascomycota</taxon>
        <taxon>Pezizomycotina</taxon>
        <taxon>Dothideomycetes</taxon>
        <taxon>Dothideomycetes incertae sedis</taxon>
        <taxon>Trypetheliales</taxon>
        <taxon>Trypetheliaceae</taxon>
        <taxon>Viridothelium</taxon>
    </lineage>
</organism>
<keyword evidence="2" id="KW-0812">Transmembrane</keyword>
<dbReference type="PANTHER" id="PTHR37848:SF1">
    <property type="entry name" value="SUN DOMAIN-CONTAINING PROTEIN"/>
    <property type="match status" value="1"/>
</dbReference>
<accession>A0A6A6GVX0</accession>
<reference evidence="3" key="1">
    <citation type="journal article" date="2020" name="Stud. Mycol.">
        <title>101 Dothideomycetes genomes: a test case for predicting lifestyles and emergence of pathogens.</title>
        <authorList>
            <person name="Haridas S."/>
            <person name="Albert R."/>
            <person name="Binder M."/>
            <person name="Bloem J."/>
            <person name="Labutti K."/>
            <person name="Salamov A."/>
            <person name="Andreopoulos B."/>
            <person name="Baker S."/>
            <person name="Barry K."/>
            <person name="Bills G."/>
            <person name="Bluhm B."/>
            <person name="Cannon C."/>
            <person name="Castanera R."/>
            <person name="Culley D."/>
            <person name="Daum C."/>
            <person name="Ezra D."/>
            <person name="Gonzalez J."/>
            <person name="Henrissat B."/>
            <person name="Kuo A."/>
            <person name="Liang C."/>
            <person name="Lipzen A."/>
            <person name="Lutzoni F."/>
            <person name="Magnuson J."/>
            <person name="Mondo S."/>
            <person name="Nolan M."/>
            <person name="Ohm R."/>
            <person name="Pangilinan J."/>
            <person name="Park H.-J."/>
            <person name="Ramirez L."/>
            <person name="Alfaro M."/>
            <person name="Sun H."/>
            <person name="Tritt A."/>
            <person name="Yoshinaga Y."/>
            <person name="Zwiers L.-H."/>
            <person name="Turgeon B."/>
            <person name="Goodwin S."/>
            <person name="Spatafora J."/>
            <person name="Crous P."/>
            <person name="Grigoriev I."/>
        </authorList>
    </citation>
    <scope>NUCLEOTIDE SEQUENCE</scope>
    <source>
        <strain evidence="3">Tuck. ex Michener</strain>
    </source>
</reference>
<keyword evidence="4" id="KW-1185">Reference proteome</keyword>
<evidence type="ECO:0000313" key="4">
    <source>
        <dbReference type="Proteomes" id="UP000800092"/>
    </source>
</evidence>
<feature type="compositionally biased region" description="Basic and acidic residues" evidence="1">
    <location>
        <begin position="7"/>
        <end position="21"/>
    </location>
</feature>
<evidence type="ECO:0000313" key="3">
    <source>
        <dbReference type="EMBL" id="KAF2229660.1"/>
    </source>
</evidence>
<feature type="region of interest" description="Disordered" evidence="1">
    <location>
        <begin position="1"/>
        <end position="21"/>
    </location>
</feature>
<feature type="transmembrane region" description="Helical" evidence="2">
    <location>
        <begin position="184"/>
        <end position="204"/>
    </location>
</feature>
<dbReference type="AlphaFoldDB" id="A0A6A6GVX0"/>
<name>A0A6A6GVX0_VIRVR</name>
<dbReference type="EMBL" id="ML991857">
    <property type="protein sequence ID" value="KAF2229660.1"/>
    <property type="molecule type" value="Genomic_DNA"/>
</dbReference>
<keyword evidence="2" id="KW-0472">Membrane</keyword>
<sequence>MLHFQGHHLENKRQSDGKTKRERVTDFHIILNCTHHLTHGLLGDLRTIWPTLSTIPDDTKAHRGTLFRQRANRSTANPPDLESGAQQQPSTAAPPTPDEDRTHALKTWCHIFSSRAAHSALPCTFRLTRHVADWDTGLLSSRLTAMVRGGTNYRGRIDFEIKMENEGFVVYSDHWMNRLRLNRWVYWVCIVLQLWVLTWPLLWLCTARFEVVKVGWPYKLPRQEVVRRMEARRGRRGGRGGEGEEDREVLPAFSEAWCYASMSEEEFLASWGKMIVVEAVARRQGEVGREDMMRVMQAEREEREGRGRRGSGNTVVDTVVGVVAGIQGVSEQRDRALGWGGDDLGGGAGSLSVGGFTMGGNRLGRIRLG</sequence>
<evidence type="ECO:0000256" key="1">
    <source>
        <dbReference type="SAM" id="MobiDB-lite"/>
    </source>
</evidence>
<dbReference type="Proteomes" id="UP000800092">
    <property type="component" value="Unassembled WGS sequence"/>
</dbReference>
<protein>
    <submittedName>
        <fullName evidence="3">Uncharacterized protein</fullName>
    </submittedName>
</protein>
<dbReference type="OrthoDB" id="203796at2759"/>
<feature type="region of interest" description="Disordered" evidence="1">
    <location>
        <begin position="70"/>
        <end position="100"/>
    </location>
</feature>
<evidence type="ECO:0000256" key="2">
    <source>
        <dbReference type="SAM" id="Phobius"/>
    </source>
</evidence>
<dbReference type="PANTHER" id="PTHR37848">
    <property type="entry name" value="EXPRESSED PROTEIN"/>
    <property type="match status" value="1"/>
</dbReference>
<gene>
    <name evidence="3" type="ORF">EV356DRAFT_510320</name>
</gene>
<keyword evidence="2" id="KW-1133">Transmembrane helix</keyword>